<accession>A0A0H3M9I8</accession>
<organism evidence="2 3">
    <name type="scientific">Ehrlichia ruminantium (strain Welgevonden)</name>
    <dbReference type="NCBI Taxonomy" id="254945"/>
    <lineage>
        <taxon>Bacteria</taxon>
        <taxon>Pseudomonadati</taxon>
        <taxon>Pseudomonadota</taxon>
        <taxon>Alphaproteobacteria</taxon>
        <taxon>Rickettsiales</taxon>
        <taxon>Anaplasmataceae</taxon>
        <taxon>Ehrlichia</taxon>
    </lineage>
</organism>
<keyword evidence="3" id="KW-1185">Reference proteome</keyword>
<keyword evidence="1" id="KW-1133">Transmembrane helix</keyword>
<gene>
    <name evidence="2" type="ordered locus">ERWE_CDS_09450</name>
</gene>
<feature type="transmembrane region" description="Helical" evidence="1">
    <location>
        <begin position="137"/>
        <end position="157"/>
    </location>
</feature>
<name>A0A0H3M9I8_EHRRW</name>
<feature type="transmembrane region" description="Helical" evidence="1">
    <location>
        <begin position="241"/>
        <end position="258"/>
    </location>
</feature>
<dbReference type="Proteomes" id="UP000001021">
    <property type="component" value="Chromosome"/>
</dbReference>
<proteinExistence type="predicted"/>
<reference evidence="2 3" key="1">
    <citation type="journal article" date="2006" name="J. Bacteriol.">
        <title>Comparative genomic analysis of three strains of Ehrlichia ruminantium reveals an active process of genome size plasticity.</title>
        <authorList>
            <person name="Frutos R."/>
            <person name="Viari A."/>
            <person name="Ferraz C."/>
            <person name="Morgat A."/>
            <person name="Eychenie S."/>
            <person name="Kandassami Y."/>
            <person name="Chantal I."/>
            <person name="Bensaid A."/>
            <person name="Coissac E."/>
            <person name="Vachiery N."/>
            <person name="Demaille J."/>
            <person name="Martinez D."/>
        </authorList>
    </citation>
    <scope>NUCLEOTIDE SEQUENCE [LARGE SCALE GENOMIC DNA]</scope>
    <source>
        <strain evidence="2 3">Welgevonden</strain>
    </source>
</reference>
<protein>
    <submittedName>
        <fullName evidence="2">Uncharacterized protein</fullName>
    </submittedName>
</protein>
<evidence type="ECO:0000256" key="1">
    <source>
        <dbReference type="SAM" id="Phobius"/>
    </source>
</evidence>
<keyword evidence="1" id="KW-0812">Transmembrane</keyword>
<evidence type="ECO:0000313" key="2">
    <source>
        <dbReference type="EMBL" id="CAI27439.1"/>
    </source>
</evidence>
<evidence type="ECO:0000313" key="3">
    <source>
        <dbReference type="Proteomes" id="UP000001021"/>
    </source>
</evidence>
<dbReference type="KEGG" id="erw:ERWE_CDS_09450"/>
<dbReference type="EMBL" id="CR925678">
    <property type="protein sequence ID" value="CAI27439.1"/>
    <property type="molecule type" value="Genomic_DNA"/>
</dbReference>
<feature type="transmembrane region" description="Helical" evidence="1">
    <location>
        <begin position="317"/>
        <end position="341"/>
    </location>
</feature>
<sequence length="409" mass="45713">MHFMCNCDIIRKNRIYTCFFFKSMFFYINKEVVDMGKLQSDKLPEDGKCIESQGKVVKGVEEDVLKHISSVSHILLKEHLKASLLKIDNQDLVRKRVVLIASVLGFITFTAFAILQSNIIPFSNKNQITLFSNVFDFLALAVGLMFVLAALYNVFYLEKQRRKIEAQLKVLEGENTIESSKASKIADFCNKHANKVDLLGSIFTTTMQTIVIFCLTTTTIFQISQYPADCVFNVQGIVDTTGNILFVIAAGMFLLSYCIQQYKNKDKSGYKHNRQSTFIISAIFASMLLVCAGKIMFSFEATCGAIYTGHPGLFGDVLPLALIIRSLGMALFCVAYGLMLYNSTNANKQLKEEVDRGLLSKSLAAIDDSVLYNVSSVDEGQKAKVCPLPTILEESFSELMDESRKLIAM</sequence>
<feature type="transmembrane region" description="Helical" evidence="1">
    <location>
        <begin position="198"/>
        <end position="221"/>
    </location>
</feature>
<dbReference type="AlphaFoldDB" id="A0A0H3M9I8"/>
<feature type="transmembrane region" description="Helical" evidence="1">
    <location>
        <begin position="278"/>
        <end position="297"/>
    </location>
</feature>
<dbReference type="KEGG" id="eru:Erum8930"/>
<dbReference type="HOGENOM" id="CLU_672198_0_0_5"/>
<keyword evidence="1" id="KW-0472">Membrane</keyword>
<feature type="transmembrane region" description="Helical" evidence="1">
    <location>
        <begin position="97"/>
        <end position="117"/>
    </location>
</feature>